<dbReference type="PROSITE" id="PS50990">
    <property type="entry name" value="PEPTIDASE_C39"/>
    <property type="match status" value="1"/>
</dbReference>
<evidence type="ECO:0000256" key="10">
    <source>
        <dbReference type="SAM" id="Phobius"/>
    </source>
</evidence>
<evidence type="ECO:0000256" key="2">
    <source>
        <dbReference type="ARBA" id="ARBA00022448"/>
    </source>
</evidence>
<keyword evidence="6" id="KW-0788">Thiol protease</keyword>
<dbReference type="FunFam" id="3.40.50.300:FF:000299">
    <property type="entry name" value="ABC transporter ATP-binding protein/permease"/>
    <property type="match status" value="1"/>
</dbReference>
<evidence type="ECO:0000256" key="4">
    <source>
        <dbReference type="ARBA" id="ARBA00022692"/>
    </source>
</evidence>
<dbReference type="InterPro" id="IPR010132">
    <property type="entry name" value="ATPase_T1SS_HlyB"/>
</dbReference>
<evidence type="ECO:0008006" key="16">
    <source>
        <dbReference type="Google" id="ProtNLM"/>
    </source>
</evidence>
<keyword evidence="5" id="KW-0547">Nucleotide-binding</keyword>
<dbReference type="GO" id="GO:0030256">
    <property type="term" value="C:type I protein secretion system complex"/>
    <property type="evidence" value="ECO:0007669"/>
    <property type="project" value="InterPro"/>
</dbReference>
<dbReference type="GO" id="GO:0008234">
    <property type="term" value="F:cysteine-type peptidase activity"/>
    <property type="evidence" value="ECO:0007669"/>
    <property type="project" value="UniProtKB-KW"/>
</dbReference>
<feature type="domain" description="ABC transmembrane type-1" evidence="12">
    <location>
        <begin position="169"/>
        <end position="448"/>
    </location>
</feature>
<dbReference type="CDD" id="cd18588">
    <property type="entry name" value="ABC_6TM_CyaB_HlyB_like"/>
    <property type="match status" value="1"/>
</dbReference>
<evidence type="ECO:0000313" key="14">
    <source>
        <dbReference type="EMBL" id="AEI44209.1"/>
    </source>
</evidence>
<keyword evidence="2" id="KW-0813">Transport</keyword>
<organism evidence="14 15">
    <name type="scientific">Paenibacillus mucilaginosus (strain KNP414)</name>
    <dbReference type="NCBI Taxonomy" id="1036673"/>
    <lineage>
        <taxon>Bacteria</taxon>
        <taxon>Bacillati</taxon>
        <taxon>Bacillota</taxon>
        <taxon>Bacilli</taxon>
        <taxon>Bacillales</taxon>
        <taxon>Paenibacillaceae</taxon>
        <taxon>Paenibacillus</taxon>
    </lineage>
</organism>
<dbReference type="Pfam" id="PF03412">
    <property type="entry name" value="Peptidase_C39"/>
    <property type="match status" value="1"/>
</dbReference>
<dbReference type="PROSITE" id="PS00211">
    <property type="entry name" value="ABC_TRANSPORTER_1"/>
    <property type="match status" value="1"/>
</dbReference>
<protein>
    <recommendedName>
        <fullName evidence="16">Type I secretion system permease/ATPase</fullName>
    </recommendedName>
</protein>
<dbReference type="Pfam" id="PF00005">
    <property type="entry name" value="ABC_tran"/>
    <property type="match status" value="1"/>
</dbReference>
<evidence type="ECO:0000256" key="9">
    <source>
        <dbReference type="ARBA" id="ARBA00023136"/>
    </source>
</evidence>
<evidence type="ECO:0000256" key="6">
    <source>
        <dbReference type="ARBA" id="ARBA00022807"/>
    </source>
</evidence>
<dbReference type="InterPro" id="IPR003439">
    <property type="entry name" value="ABC_transporter-like_ATP-bd"/>
</dbReference>
<evidence type="ECO:0000256" key="8">
    <source>
        <dbReference type="ARBA" id="ARBA00022989"/>
    </source>
</evidence>
<dbReference type="SUPFAM" id="SSF52540">
    <property type="entry name" value="P-loop containing nucleoside triphosphate hydrolases"/>
    <property type="match status" value="1"/>
</dbReference>
<keyword evidence="8 10" id="KW-1133">Transmembrane helix</keyword>
<dbReference type="Gene3D" id="1.20.1560.10">
    <property type="entry name" value="ABC transporter type 1, transmembrane domain"/>
    <property type="match status" value="1"/>
</dbReference>
<feature type="domain" description="Peptidase C39" evidence="13">
    <location>
        <begin position="14"/>
        <end position="137"/>
    </location>
</feature>
<gene>
    <name evidence="14" type="ordered locus">KNP414_05685</name>
</gene>
<dbReference type="Gene3D" id="3.40.50.300">
    <property type="entry name" value="P-loop containing nucleotide triphosphate hydrolases"/>
    <property type="match status" value="1"/>
</dbReference>
<dbReference type="GO" id="GO:0005886">
    <property type="term" value="C:plasma membrane"/>
    <property type="evidence" value="ECO:0007669"/>
    <property type="project" value="UniProtKB-SubCell"/>
</dbReference>
<keyword evidence="3" id="KW-1003">Cell membrane</keyword>
<accession>F8FMN8</accession>
<dbReference type="InterPro" id="IPR005074">
    <property type="entry name" value="Peptidase_C39"/>
</dbReference>
<keyword evidence="9 10" id="KW-0472">Membrane</keyword>
<evidence type="ECO:0000256" key="3">
    <source>
        <dbReference type="ARBA" id="ARBA00022475"/>
    </source>
</evidence>
<dbReference type="Pfam" id="PF00664">
    <property type="entry name" value="ABC_membrane"/>
    <property type="match status" value="1"/>
</dbReference>
<dbReference type="PANTHER" id="PTHR24221">
    <property type="entry name" value="ATP-BINDING CASSETTE SUB-FAMILY B"/>
    <property type="match status" value="1"/>
</dbReference>
<keyword evidence="6" id="KW-0378">Hydrolase</keyword>
<dbReference type="GO" id="GO:0140359">
    <property type="term" value="F:ABC-type transporter activity"/>
    <property type="evidence" value="ECO:0007669"/>
    <property type="project" value="InterPro"/>
</dbReference>
<dbReference type="GO" id="GO:0030253">
    <property type="term" value="P:protein secretion by the type I secretion system"/>
    <property type="evidence" value="ECO:0007669"/>
    <property type="project" value="InterPro"/>
</dbReference>
<dbReference type="InterPro" id="IPR027417">
    <property type="entry name" value="P-loop_NTPase"/>
</dbReference>
<dbReference type="Proteomes" id="UP000006620">
    <property type="component" value="Chromosome"/>
</dbReference>
<dbReference type="HOGENOM" id="CLU_000604_95_4_9"/>
<dbReference type="KEGG" id="pms:KNP414_05685"/>
<dbReference type="RefSeq" id="WP_013919362.1">
    <property type="nucleotide sequence ID" value="NC_015690.1"/>
</dbReference>
<reference evidence="14 15" key="2">
    <citation type="journal article" date="2013" name="Genome Announc.">
        <title>Genome Sequence of Growth-Improving Paenibacillus mucilaginosus Strain KNP414.</title>
        <authorList>
            <person name="Lu J.J."/>
            <person name="Wang J.F."/>
            <person name="Hu X.F."/>
        </authorList>
    </citation>
    <scope>NUCLEOTIDE SEQUENCE [LARGE SCALE GENOMIC DNA]</scope>
    <source>
        <strain evidence="14 15">KNP414</strain>
    </source>
</reference>
<dbReference type="Gene3D" id="3.90.70.10">
    <property type="entry name" value="Cysteine proteinases"/>
    <property type="match status" value="1"/>
</dbReference>
<feature type="transmembrane region" description="Helical" evidence="10">
    <location>
        <begin position="404"/>
        <end position="428"/>
    </location>
</feature>
<name>F8FMN8_PAEMK</name>
<dbReference type="PROSITE" id="PS50893">
    <property type="entry name" value="ABC_TRANSPORTER_2"/>
    <property type="match status" value="1"/>
</dbReference>
<evidence type="ECO:0000256" key="5">
    <source>
        <dbReference type="ARBA" id="ARBA00022741"/>
    </source>
</evidence>
<keyword evidence="7" id="KW-0067">ATP-binding</keyword>
<reference evidence="15" key="1">
    <citation type="submission" date="2011-06" db="EMBL/GenBank/DDBJ databases">
        <title>Complete genome sequence of Paenibacillus mucilaginosus KNP414.</title>
        <authorList>
            <person name="Wang J."/>
            <person name="Hu S."/>
            <person name="Hu X."/>
            <person name="Zhang B."/>
            <person name="Dong D."/>
            <person name="Zhang S."/>
            <person name="Zhao K."/>
            <person name="Wu D."/>
        </authorList>
    </citation>
    <scope>NUCLEOTIDE SEQUENCE [LARGE SCALE GENOMIC DNA]</scope>
    <source>
        <strain evidence="15">KNP414</strain>
    </source>
</reference>
<evidence type="ECO:0000313" key="15">
    <source>
        <dbReference type="Proteomes" id="UP000006620"/>
    </source>
</evidence>
<dbReference type="SMART" id="SM00382">
    <property type="entry name" value="AAA"/>
    <property type="match status" value="1"/>
</dbReference>
<dbReference type="InterPro" id="IPR039421">
    <property type="entry name" value="Type_1_exporter"/>
</dbReference>
<evidence type="ECO:0000259" key="12">
    <source>
        <dbReference type="PROSITE" id="PS50929"/>
    </source>
</evidence>
<comment type="subcellular location">
    <subcellularLocation>
        <location evidence="1">Cell membrane</location>
        <topology evidence="1">Multi-pass membrane protein</topology>
    </subcellularLocation>
</comment>
<dbReference type="GO" id="GO:0005524">
    <property type="term" value="F:ATP binding"/>
    <property type="evidence" value="ECO:0007669"/>
    <property type="project" value="UniProtKB-KW"/>
</dbReference>
<feature type="domain" description="ABC transporter" evidence="11">
    <location>
        <begin position="482"/>
        <end position="717"/>
    </location>
</feature>
<keyword evidence="6" id="KW-0645">Protease</keyword>
<dbReference type="AlphaFoldDB" id="F8FMN8"/>
<dbReference type="InterPro" id="IPR011527">
    <property type="entry name" value="ABC1_TM_dom"/>
</dbReference>
<dbReference type="InterPro" id="IPR036640">
    <property type="entry name" value="ABC1_TM_sf"/>
</dbReference>
<dbReference type="InterPro" id="IPR003593">
    <property type="entry name" value="AAA+_ATPase"/>
</dbReference>
<dbReference type="EMBL" id="CP002869">
    <property type="protein sequence ID" value="AEI44209.1"/>
    <property type="molecule type" value="Genomic_DNA"/>
</dbReference>
<feature type="transmembrane region" description="Helical" evidence="10">
    <location>
        <begin position="276"/>
        <end position="297"/>
    </location>
</feature>
<dbReference type="GO" id="GO:0034040">
    <property type="term" value="F:ATPase-coupled lipid transmembrane transporter activity"/>
    <property type="evidence" value="ECO:0007669"/>
    <property type="project" value="TreeGrafter"/>
</dbReference>
<feature type="transmembrane region" description="Helical" evidence="10">
    <location>
        <begin position="169"/>
        <end position="191"/>
    </location>
</feature>
<evidence type="ECO:0000259" key="13">
    <source>
        <dbReference type="PROSITE" id="PS50990"/>
    </source>
</evidence>
<dbReference type="PANTHER" id="PTHR24221:SF647">
    <property type="entry name" value="BLL6336 PROTEIN"/>
    <property type="match status" value="1"/>
</dbReference>
<dbReference type="GO" id="GO:0006508">
    <property type="term" value="P:proteolysis"/>
    <property type="evidence" value="ECO:0007669"/>
    <property type="project" value="InterPro"/>
</dbReference>
<dbReference type="NCBIfam" id="TIGR01846">
    <property type="entry name" value="type_I_sec_HlyB"/>
    <property type="match status" value="1"/>
</dbReference>
<feature type="transmembrane region" description="Helical" evidence="10">
    <location>
        <begin position="303"/>
        <end position="327"/>
    </location>
</feature>
<dbReference type="SUPFAM" id="SSF90123">
    <property type="entry name" value="ABC transporter transmembrane region"/>
    <property type="match status" value="1"/>
</dbReference>
<dbReference type="PATRIC" id="fig|1036673.3.peg.5278"/>
<feature type="transmembrane region" description="Helical" evidence="10">
    <location>
        <begin position="203"/>
        <end position="220"/>
    </location>
</feature>
<keyword evidence="4 10" id="KW-0812">Transmembrane</keyword>
<dbReference type="InterPro" id="IPR017871">
    <property type="entry name" value="ABC_transporter-like_CS"/>
</dbReference>
<evidence type="ECO:0000256" key="1">
    <source>
        <dbReference type="ARBA" id="ARBA00004651"/>
    </source>
</evidence>
<dbReference type="PROSITE" id="PS50929">
    <property type="entry name" value="ABC_TM1F"/>
    <property type="match status" value="1"/>
</dbReference>
<evidence type="ECO:0000256" key="7">
    <source>
        <dbReference type="ARBA" id="ARBA00022840"/>
    </source>
</evidence>
<evidence type="ECO:0000259" key="11">
    <source>
        <dbReference type="PROSITE" id="PS50893"/>
    </source>
</evidence>
<dbReference type="GO" id="GO:0016887">
    <property type="term" value="F:ATP hydrolysis activity"/>
    <property type="evidence" value="ECO:0007669"/>
    <property type="project" value="InterPro"/>
</dbReference>
<proteinExistence type="predicted"/>
<sequence length="720" mass="79639">MNEKAAPQHAEPAERSIGPKLGTGLACLYFLARYHRIPLNADRWKDEALPAGGELPLPHLMRLSQEAGFKVKALRTPIAKLHRLPLPAMITDQEGGYGVLAKLTDEEALLFDPETGRPKTLAIPDFARQWGGTVVLFTPRQGRGAAERPFGFRWFLPLLWKFRQSVIEVLAASFILQLFGIALPLIIQVVIDKVLVHNGLTTLHVLMAGLVGMACFEWLLGMARTYVYHHTTGRLDVILGTKLVRHMFRLPLVYFESRRVGDTMARVREMDQIRQFLTGSPLTALLDVGFIFLYIAVMLFYSPVLTCIVLGAVLLLALLSWGVTPVLRRKLEERYARSAESQAFMVESVSGMQTLKSFALESTMHAKWEELLAGQIRAGFQTSMWAGGAGTTGQWIQRLSTLGVLWYGAWLVLQGGLSVGGLIAFQMLSSRVSEPVLRLVQLWREVQQASLSIEKLKDVFETKPEPGSEPGKTRLPAVQGHIRFEGVRFRYRPGGAEVLQGISFQVKPGSVIGVVGRSGSGKSTLSKLIQRLYVPEAGRILIDGMDIGQADPVWLRRQIGVVLQESVLFSGSVRDNIAIHSPGASMESIVQAAKLAGAHDFIMELQEGYDTAVGERGASLSGGQRQRIAIARALLLNPPILIFDEATSALDYESERIIHQNLSYICRGRTVFIIAHRLSAMARAHAVMVLDKGRLVESGTHQELLEKGGLYAHLLRQQER</sequence>